<accession>A0A1H3KSN1</accession>
<evidence type="ECO:0000313" key="3">
    <source>
        <dbReference type="EMBL" id="SDY54768.1"/>
    </source>
</evidence>
<sequence length="216" mass="21659">MKRRLAAGVAVLAGVVLIAWLTDPRALVAPAERIADEPALFALALCGLAAVRPALALPTTLIAVAAGYGYGWAGIPVGIALVTATALPPYALARAGWDPAGSRFSRAGVRLVAAAGATRTIAASRLLPVPSDAVSIAAGFARVDVRPFLLGTALGETPWVVAGIAVGVSADRLLAGDAATFDPVLLLGMAGVAALLLAGPCYRLYLEESDPGASSA</sequence>
<dbReference type="InterPro" id="IPR032816">
    <property type="entry name" value="VTT_dom"/>
</dbReference>
<evidence type="ECO:0000256" key="1">
    <source>
        <dbReference type="SAM" id="Phobius"/>
    </source>
</evidence>
<keyword evidence="1" id="KW-0812">Transmembrane</keyword>
<dbReference type="AlphaFoldDB" id="A0A1H3KSN1"/>
<keyword evidence="4" id="KW-1185">Reference proteome</keyword>
<name>A0A1H3KSN1_9EURY</name>
<gene>
    <name evidence="3" type="ORF">SAMN05216564_106125</name>
</gene>
<dbReference type="Proteomes" id="UP000199079">
    <property type="component" value="Unassembled WGS sequence"/>
</dbReference>
<evidence type="ECO:0000259" key="2">
    <source>
        <dbReference type="Pfam" id="PF09335"/>
    </source>
</evidence>
<reference evidence="4" key="1">
    <citation type="submission" date="2016-10" db="EMBL/GenBank/DDBJ databases">
        <authorList>
            <person name="Varghese N."/>
            <person name="Submissions S."/>
        </authorList>
    </citation>
    <scope>NUCLEOTIDE SEQUENCE [LARGE SCALE GENOMIC DNA]</scope>
    <source>
        <strain evidence="4">DC30,IBRC 10041,KCTC 4046</strain>
    </source>
</reference>
<protein>
    <submittedName>
        <fullName evidence="3">Uncharacterized membrane protein YdjX, TVP38/TMEM64 family, SNARE-associated domain</fullName>
    </submittedName>
</protein>
<keyword evidence="1" id="KW-1133">Transmembrane helix</keyword>
<dbReference type="RefSeq" id="WP_021075309.1">
    <property type="nucleotide sequence ID" value="NZ_FNPC01000006.1"/>
</dbReference>
<dbReference type="OrthoDB" id="293407at2157"/>
<dbReference type="EMBL" id="FNPC01000006">
    <property type="protein sequence ID" value="SDY54768.1"/>
    <property type="molecule type" value="Genomic_DNA"/>
</dbReference>
<dbReference type="GeneID" id="43840006"/>
<feature type="transmembrane region" description="Helical" evidence="1">
    <location>
        <begin position="69"/>
        <end position="91"/>
    </location>
</feature>
<proteinExistence type="predicted"/>
<feature type="domain" description="VTT" evidence="2">
    <location>
        <begin position="57"/>
        <end position="167"/>
    </location>
</feature>
<keyword evidence="1" id="KW-0472">Membrane</keyword>
<dbReference type="Pfam" id="PF09335">
    <property type="entry name" value="VTT_dom"/>
    <property type="match status" value="1"/>
</dbReference>
<evidence type="ECO:0000313" key="4">
    <source>
        <dbReference type="Proteomes" id="UP000199079"/>
    </source>
</evidence>
<feature type="transmembrane region" description="Helical" evidence="1">
    <location>
        <begin position="184"/>
        <end position="205"/>
    </location>
</feature>
<organism evidence="3 4">
    <name type="scientific">Halopenitus persicus</name>
    <dbReference type="NCBI Taxonomy" id="1048396"/>
    <lineage>
        <taxon>Archaea</taxon>
        <taxon>Methanobacteriati</taxon>
        <taxon>Methanobacteriota</taxon>
        <taxon>Stenosarchaea group</taxon>
        <taxon>Halobacteria</taxon>
        <taxon>Halobacteriales</taxon>
        <taxon>Haloferacaceae</taxon>
        <taxon>Halopenitus</taxon>
    </lineage>
</organism>